<dbReference type="PANTHER" id="PTHR11731">
    <property type="entry name" value="PROTEASE FAMILY S9B,C DIPEPTIDYL-PEPTIDASE IV-RELATED"/>
    <property type="match status" value="1"/>
</dbReference>
<proteinExistence type="predicted"/>
<dbReference type="Gene3D" id="2.140.10.30">
    <property type="entry name" value="Dipeptidylpeptidase IV, N-terminal domain"/>
    <property type="match status" value="1"/>
</dbReference>
<feature type="domain" description="Dipeptidylpeptidase IV N-terminal" evidence="3">
    <location>
        <begin position="540"/>
        <end position="895"/>
    </location>
</feature>
<feature type="compositionally biased region" description="Basic and acidic residues" evidence="1">
    <location>
        <begin position="29"/>
        <end position="52"/>
    </location>
</feature>
<dbReference type="GO" id="GO:0006508">
    <property type="term" value="P:proteolysis"/>
    <property type="evidence" value="ECO:0007669"/>
    <property type="project" value="InterPro"/>
</dbReference>
<dbReference type="OrthoDB" id="16520at2759"/>
<dbReference type="GO" id="GO:0008236">
    <property type="term" value="F:serine-type peptidase activity"/>
    <property type="evidence" value="ECO:0007669"/>
    <property type="project" value="InterPro"/>
</dbReference>
<dbReference type="PANTHER" id="PTHR11731:SF193">
    <property type="entry name" value="DIPEPTIDYL PEPTIDASE 9"/>
    <property type="match status" value="1"/>
</dbReference>
<dbReference type="Proteomes" id="UP000052943">
    <property type="component" value="Unassembled WGS sequence"/>
</dbReference>
<reference evidence="4 5" key="1">
    <citation type="submission" date="2015-11" db="EMBL/GenBank/DDBJ databases">
        <title>Genomes and virulence difference between two physiological races of Phytophthora nicotianae.</title>
        <authorList>
            <person name="Liu H."/>
            <person name="Ma X."/>
            <person name="Yu H."/>
            <person name="Fang D."/>
            <person name="Li Y."/>
            <person name="Wang X."/>
            <person name="Wang W."/>
            <person name="Dong Y."/>
            <person name="Xiao B."/>
        </authorList>
    </citation>
    <scope>NUCLEOTIDE SEQUENCE [LARGE SCALE GENOMIC DNA]</scope>
    <source>
        <strain evidence="5">race 0</strain>
    </source>
</reference>
<evidence type="ECO:0000256" key="1">
    <source>
        <dbReference type="SAM" id="MobiDB-lite"/>
    </source>
</evidence>
<protein>
    <submittedName>
        <fullName evidence="4">Dipeptidyl peptidase 8</fullName>
    </submittedName>
</protein>
<dbReference type="GO" id="GO:0008239">
    <property type="term" value="F:dipeptidyl-peptidase activity"/>
    <property type="evidence" value="ECO:0007669"/>
    <property type="project" value="TreeGrafter"/>
</dbReference>
<dbReference type="SUPFAM" id="SSF82171">
    <property type="entry name" value="DPP6 N-terminal domain-like"/>
    <property type="match status" value="1"/>
</dbReference>
<dbReference type="Gene3D" id="3.40.50.1820">
    <property type="entry name" value="alpha/beta hydrolase"/>
    <property type="match status" value="1"/>
</dbReference>
<feature type="domain" description="Peptidase S9 prolyl oligopeptidase catalytic" evidence="2">
    <location>
        <begin position="1022"/>
        <end position="1221"/>
    </location>
</feature>
<gene>
    <name evidence="4" type="ORF">AM587_10016058</name>
</gene>
<feature type="compositionally biased region" description="Polar residues" evidence="1">
    <location>
        <begin position="55"/>
        <end position="65"/>
    </location>
</feature>
<evidence type="ECO:0000259" key="2">
    <source>
        <dbReference type="Pfam" id="PF00326"/>
    </source>
</evidence>
<dbReference type="AlphaFoldDB" id="A0A0W8C9Q6"/>
<feature type="region of interest" description="Disordered" evidence="1">
    <location>
        <begin position="27"/>
        <end position="137"/>
    </location>
</feature>
<dbReference type="InterPro" id="IPR029058">
    <property type="entry name" value="AB_hydrolase_fold"/>
</dbReference>
<accession>A0A0W8C9Q6</accession>
<feature type="region of interest" description="Disordered" evidence="1">
    <location>
        <begin position="1"/>
        <end position="20"/>
    </location>
</feature>
<dbReference type="STRING" id="4790.A0A0W8C9Q6"/>
<evidence type="ECO:0000259" key="3">
    <source>
        <dbReference type="Pfam" id="PF00930"/>
    </source>
</evidence>
<name>A0A0W8C9Q6_PHYNI</name>
<dbReference type="SUPFAM" id="SSF53474">
    <property type="entry name" value="alpha/beta-Hydrolases"/>
    <property type="match status" value="1"/>
</dbReference>
<dbReference type="InterPro" id="IPR001375">
    <property type="entry name" value="Peptidase_S9_cat"/>
</dbReference>
<evidence type="ECO:0000313" key="4">
    <source>
        <dbReference type="EMBL" id="KUF80803.1"/>
    </source>
</evidence>
<evidence type="ECO:0000313" key="5">
    <source>
        <dbReference type="Proteomes" id="UP000052943"/>
    </source>
</evidence>
<dbReference type="Pfam" id="PF00930">
    <property type="entry name" value="DPPIV_N"/>
    <property type="match status" value="1"/>
</dbReference>
<dbReference type="EMBL" id="LNFO01004503">
    <property type="protein sequence ID" value="KUF80803.1"/>
    <property type="molecule type" value="Genomic_DNA"/>
</dbReference>
<dbReference type="InterPro" id="IPR002469">
    <property type="entry name" value="Peptidase_S9B_N"/>
</dbReference>
<comment type="caution">
    <text evidence="4">The sequence shown here is derived from an EMBL/GenBank/DDBJ whole genome shotgun (WGS) entry which is preliminary data.</text>
</comment>
<dbReference type="Pfam" id="PF00326">
    <property type="entry name" value="Peptidase_S9"/>
    <property type="match status" value="1"/>
</dbReference>
<dbReference type="InterPro" id="IPR050278">
    <property type="entry name" value="Serine_Prot_S9B/DPPIV"/>
</dbReference>
<organism evidence="4 5">
    <name type="scientific">Phytophthora nicotianae</name>
    <name type="common">Potato buckeye rot agent</name>
    <name type="synonym">Phytophthora parasitica</name>
    <dbReference type="NCBI Taxonomy" id="4792"/>
    <lineage>
        <taxon>Eukaryota</taxon>
        <taxon>Sar</taxon>
        <taxon>Stramenopiles</taxon>
        <taxon>Oomycota</taxon>
        <taxon>Peronosporomycetes</taxon>
        <taxon>Peronosporales</taxon>
        <taxon>Peronosporaceae</taxon>
        <taxon>Phytophthora</taxon>
    </lineage>
</organism>
<sequence>MNQTPPDPHAPESETTRQGRTLIRLLFRSSKEDEKNNNGKMKEQDNRAEDAASLKQATHTQLNSDQPPPVPATTSKFASLKRKLFPSQNRRYPRQVPPLISPITASVKPPLPPLGENLKPLSYNSTSRNDDENSDQNQANEGLFSLALFKDNQMSTYLESDGQEDTPESNFSLAEVDNNWAITCRRTLIDDDDDRDLESAVEALDLESSNPDKTLEEMSKAIDDLREWKQAHQQKTQEALDVLQAEQELQHSVKSSRNSIESEDFLRVQLQVRTSTACLPIVTPTNVMFQLKMQQQQRDREAQALELRKEVEAFQVECNVFKTTLDESEATRVEQALQNCTDSKNMALSRLRDELFQLDVKQRQEALLQELQGTDNALDMNIVNVQAFTGELDAILAQFDGDGVNGKLSAMAEDEGPALTSLMAARELIALEDVAKMPAPGLSTPANVSFSPDGRIVAFLHAPGAQSGLSRQLYALDVASRRVSLLAAPPNQGNTEGNLSLEEKLRRERQRQMGVGITSYAWNPSPLSQRILYPLQGDIYLQEQPGAELKLLFDKTSTGAAGGAIDPQFSPDGRWVAFVQDKELYVIPSHVTEGGQQAVQVTQGARGVDGKSNGLACFLTQEELSRFRGFWWSPDSTKIAFEEIDESHLPKFRIMHSGSAEPTGDAAQEDHRYPFAGAANPKRRLGVIKLPHAEQQNSREIPTPVWMDFANPDPDFYISRVNWLPDQSLGVQRLNRLQTEVTFLRFDVHTGRATTLIQESNPVWLNANYLFRNIEAEGNNTFRFLWGSERSGFMHLYLYEYTAGAPGARLLGAVTSGKWSVESVEGIDLAQGRVYFCGTVDSPLERHLYVTSLLPISDPPLPPTRLTGAEGMHSIVMDSSCRMFVDVYSNTTTPPRALVCTVPSEAQIAAVKPVEPADPTLAAEPAAPVSAELAAVFQTIQDSAFPLTTEQEDLRVSILQAQAKLCTPKIISFPTRDGKETLYGAVYLPDREIHGDGPYPTMVSVYGGPHVQRVARMWAMTVDMRAQRFRDMGYAVLKVDNRGSFRRGSAFEGAIKHCMGTVEILDQEDGVRKLVDEGITIEGRVGIYGWSYGGYMSAISLMKAPKTFKLAIAGAPVTSWDGYDTCYTERYMSTPQLNPTGYRDGSVMEAVGNMQHGQKLMLVHGLIDENVHFRHTARLITALINARKHYDLLLFPGERHSPRHLEDRIYMEQRIAEYVEANL</sequence>